<dbReference type="Proteomes" id="UP001177592">
    <property type="component" value="Chromosome"/>
</dbReference>
<protein>
    <submittedName>
        <fullName evidence="2">DUF669 domain-containing protein</fullName>
    </submittedName>
</protein>
<dbReference type="Proteomes" id="UP000295134">
    <property type="component" value="Chromosome"/>
</dbReference>
<dbReference type="RefSeq" id="WP_026822811.1">
    <property type="nucleotide sequence ID" value="NZ_CP123561.1"/>
</dbReference>
<evidence type="ECO:0000313" key="4">
    <source>
        <dbReference type="Proteomes" id="UP001177592"/>
    </source>
</evidence>
<reference evidence="1 3" key="1">
    <citation type="submission" date="2019-03" db="EMBL/GenBank/DDBJ databases">
        <title>Long-read sequencing reveals hyperdense prophage content in a complex bacterial symbiont genome.</title>
        <authorList>
            <person name="Frost C.L."/>
            <person name="Siozios S."/>
            <person name="Nadal-Jimenez P."/>
            <person name="Brockhurst M.A."/>
            <person name="King K.C."/>
            <person name="Darby A.C."/>
            <person name="Hurst G.D.D."/>
        </authorList>
    </citation>
    <scope>NUCLEOTIDE SEQUENCE [LARGE SCALE GENOMIC DNA]</scope>
    <source>
        <strain evidence="1 3">FIN</strain>
    </source>
</reference>
<accession>A0A4P7KWL2</accession>
<dbReference type="EMBL" id="CP038613">
    <property type="protein sequence ID" value="QBY44709.1"/>
    <property type="molecule type" value="Genomic_DNA"/>
</dbReference>
<evidence type="ECO:0000313" key="3">
    <source>
        <dbReference type="Proteomes" id="UP000295134"/>
    </source>
</evidence>
<sequence length="196" mass="21682">MNNIMFTYNAESALAAGKSGFITESGAYVVTIQEAKYVTSSSGAESIEFSVEADDGKKANYLNVYCKKKDGSPNQYGINMIHAIMGCADVGQLTTKMINAHTHIAPELTNKRIGLVLQKTLKTKTNGQDTYSFDIFLPFVAQTRQTLEEKLKGLPAQTIDKKISTLQDKDERKNAPVTYHQQYQSEYPGDDVFFSG</sequence>
<gene>
    <name evidence="1" type="ORF">ArsFIN_32950</name>
    <name evidence="2" type="ORF">QE258_15305</name>
</gene>
<proteinExistence type="predicted"/>
<name>A0A4P7KWL2_9GAMM</name>
<keyword evidence="4" id="KW-1185">Reference proteome</keyword>
<organism evidence="1 3">
    <name type="scientific">Arsenophonus nasoniae</name>
    <name type="common">son-killer infecting Nasonia vitripennis</name>
    <dbReference type="NCBI Taxonomy" id="638"/>
    <lineage>
        <taxon>Bacteria</taxon>
        <taxon>Pseudomonadati</taxon>
        <taxon>Pseudomonadota</taxon>
        <taxon>Gammaproteobacteria</taxon>
        <taxon>Enterobacterales</taxon>
        <taxon>Morganellaceae</taxon>
        <taxon>Arsenophonus</taxon>
    </lineage>
</organism>
<evidence type="ECO:0000313" key="1">
    <source>
        <dbReference type="EMBL" id="QBY44709.1"/>
    </source>
</evidence>
<evidence type="ECO:0000313" key="2">
    <source>
        <dbReference type="EMBL" id="WGM07796.1"/>
    </source>
</evidence>
<reference evidence="2" key="2">
    <citation type="submission" date="2023-04" db="EMBL/GenBank/DDBJ databases">
        <title>Genome dynamics across the evolutionary transition to endosymbiosis.</title>
        <authorList>
            <person name="Siozios S."/>
            <person name="Nadal-Jimenez P."/>
            <person name="Azagi T."/>
            <person name="Sprong H."/>
            <person name="Frost C.L."/>
            <person name="Parratt S.R."/>
            <person name="Taylor G."/>
            <person name="Brettell L."/>
            <person name="Lew K.C."/>
            <person name="Croft L."/>
            <person name="King K.C."/>
            <person name="Brockhurst M.A."/>
            <person name="Hypsa V."/>
            <person name="Novakova E."/>
            <person name="Darby A.C."/>
            <person name="Hurst G.D.D."/>
        </authorList>
    </citation>
    <scope>NUCLEOTIDE SEQUENCE</scope>
    <source>
        <strain evidence="2">ANv_CAN</strain>
    </source>
</reference>
<dbReference type="EMBL" id="CP123523">
    <property type="protein sequence ID" value="WGM07796.1"/>
    <property type="molecule type" value="Genomic_DNA"/>
</dbReference>
<dbReference type="KEGG" id="ans:ArsFIN_32950"/>
<dbReference type="AlphaFoldDB" id="A0A4P7KWL2"/>